<name>A0A3S0B2L4_9CORY</name>
<evidence type="ECO:0000256" key="2">
    <source>
        <dbReference type="SAM" id="Phobius"/>
    </source>
</evidence>
<evidence type="ECO:0000313" key="3">
    <source>
        <dbReference type="EMBL" id="RSZ61185.1"/>
    </source>
</evidence>
<sequence length="168" mass="18446">MAPPPELPSSEEDINFSPERVAPNPTVTDQIGPDLTIIESSSLVSDITSGVASGTFAGLIISGTLWFINHSSKPKFEYFDIGNGLGHFFYNRYLPIVVGGSFVLGHGPAMTDQTRRAGTGGFYMGPRHDEVFSTSSSAEPHFGLSPGESIEISYRYAPIRYWWNLKRR</sequence>
<dbReference type="AlphaFoldDB" id="A0A3S0B2L4"/>
<gene>
    <name evidence="3" type="ORF">EAH68_14565</name>
</gene>
<dbReference type="Proteomes" id="UP000274907">
    <property type="component" value="Unassembled WGS sequence"/>
</dbReference>
<keyword evidence="4" id="KW-1185">Reference proteome</keyword>
<feature type="transmembrane region" description="Helical" evidence="2">
    <location>
        <begin position="47"/>
        <end position="68"/>
    </location>
</feature>
<keyword evidence="2" id="KW-0812">Transmembrane</keyword>
<evidence type="ECO:0000313" key="4">
    <source>
        <dbReference type="Proteomes" id="UP000274907"/>
    </source>
</evidence>
<keyword evidence="2" id="KW-1133">Transmembrane helix</keyword>
<protein>
    <submittedName>
        <fullName evidence="3">Uncharacterized protein</fullName>
    </submittedName>
</protein>
<reference evidence="3 4" key="1">
    <citation type="submission" date="2018-12" db="EMBL/GenBank/DDBJ databases">
        <title>YIM 101343 draft genome.</title>
        <authorList>
            <person name="Chen X."/>
        </authorList>
    </citation>
    <scope>NUCLEOTIDE SEQUENCE [LARGE SCALE GENOMIC DNA]</scope>
    <source>
        <strain evidence="3 4">YIM 101343</strain>
    </source>
</reference>
<proteinExistence type="predicted"/>
<feature type="region of interest" description="Disordered" evidence="1">
    <location>
        <begin position="1"/>
        <end position="30"/>
    </location>
</feature>
<organism evidence="3 4">
    <name type="scientific">Corynebacterium hylobatis</name>
    <dbReference type="NCBI Taxonomy" id="1859290"/>
    <lineage>
        <taxon>Bacteria</taxon>
        <taxon>Bacillati</taxon>
        <taxon>Actinomycetota</taxon>
        <taxon>Actinomycetes</taxon>
        <taxon>Mycobacteriales</taxon>
        <taxon>Corynebacteriaceae</taxon>
        <taxon>Corynebacterium</taxon>
    </lineage>
</organism>
<keyword evidence="2" id="KW-0472">Membrane</keyword>
<dbReference type="EMBL" id="RXHJ01000038">
    <property type="protein sequence ID" value="RSZ61185.1"/>
    <property type="molecule type" value="Genomic_DNA"/>
</dbReference>
<accession>A0A3S0B2L4</accession>
<evidence type="ECO:0000256" key="1">
    <source>
        <dbReference type="SAM" id="MobiDB-lite"/>
    </source>
</evidence>
<dbReference type="OrthoDB" id="6954795at2"/>
<comment type="caution">
    <text evidence="3">The sequence shown here is derived from an EMBL/GenBank/DDBJ whole genome shotgun (WGS) entry which is preliminary data.</text>
</comment>